<dbReference type="Proteomes" id="UP001066276">
    <property type="component" value="Chromosome 5"/>
</dbReference>
<reference evidence="2" key="1">
    <citation type="journal article" date="2022" name="bioRxiv">
        <title>Sequencing and chromosome-scale assembly of the giantPleurodeles waltlgenome.</title>
        <authorList>
            <person name="Brown T."/>
            <person name="Elewa A."/>
            <person name="Iarovenko S."/>
            <person name="Subramanian E."/>
            <person name="Araus A.J."/>
            <person name="Petzold A."/>
            <person name="Susuki M."/>
            <person name="Suzuki K.-i.T."/>
            <person name="Hayashi T."/>
            <person name="Toyoda A."/>
            <person name="Oliveira C."/>
            <person name="Osipova E."/>
            <person name="Leigh N.D."/>
            <person name="Simon A."/>
            <person name="Yun M.H."/>
        </authorList>
    </citation>
    <scope>NUCLEOTIDE SEQUENCE</scope>
    <source>
        <strain evidence="2">20211129_DDA</strain>
        <tissue evidence="2">Liver</tissue>
    </source>
</reference>
<name>A0AAV7S0S5_PLEWA</name>
<accession>A0AAV7S0S5</accession>
<comment type="caution">
    <text evidence="2">The sequence shown here is derived from an EMBL/GenBank/DDBJ whole genome shotgun (WGS) entry which is preliminary data.</text>
</comment>
<evidence type="ECO:0000256" key="1">
    <source>
        <dbReference type="SAM" id="MobiDB-lite"/>
    </source>
</evidence>
<organism evidence="2 3">
    <name type="scientific">Pleurodeles waltl</name>
    <name type="common">Iberian ribbed newt</name>
    <dbReference type="NCBI Taxonomy" id="8319"/>
    <lineage>
        <taxon>Eukaryota</taxon>
        <taxon>Metazoa</taxon>
        <taxon>Chordata</taxon>
        <taxon>Craniata</taxon>
        <taxon>Vertebrata</taxon>
        <taxon>Euteleostomi</taxon>
        <taxon>Amphibia</taxon>
        <taxon>Batrachia</taxon>
        <taxon>Caudata</taxon>
        <taxon>Salamandroidea</taxon>
        <taxon>Salamandridae</taxon>
        <taxon>Pleurodelinae</taxon>
        <taxon>Pleurodeles</taxon>
    </lineage>
</organism>
<feature type="region of interest" description="Disordered" evidence="1">
    <location>
        <begin position="1"/>
        <end position="66"/>
    </location>
</feature>
<dbReference type="AlphaFoldDB" id="A0AAV7S0S5"/>
<proteinExistence type="predicted"/>
<sequence>MRLRSSRGGYEEEETFAPFMPPLPDEESLTSPEKRSEECYPSSQEQDLVYGEPAPQGEGHDETVVS</sequence>
<dbReference type="EMBL" id="JANPWB010000009">
    <property type="protein sequence ID" value="KAJ1157541.1"/>
    <property type="molecule type" value="Genomic_DNA"/>
</dbReference>
<gene>
    <name evidence="2" type="ORF">NDU88_010248</name>
</gene>
<evidence type="ECO:0000313" key="2">
    <source>
        <dbReference type="EMBL" id="KAJ1157541.1"/>
    </source>
</evidence>
<evidence type="ECO:0000313" key="3">
    <source>
        <dbReference type="Proteomes" id="UP001066276"/>
    </source>
</evidence>
<protein>
    <submittedName>
        <fullName evidence="2">Uncharacterized protein</fullName>
    </submittedName>
</protein>
<keyword evidence="3" id="KW-1185">Reference proteome</keyword>